<keyword evidence="2" id="KW-0285">Flavoprotein</keyword>
<dbReference type="Pfam" id="PF01494">
    <property type="entry name" value="FAD_binding_3"/>
    <property type="match status" value="1"/>
</dbReference>
<dbReference type="InterPro" id="IPR050641">
    <property type="entry name" value="RIFMO-like"/>
</dbReference>
<gene>
    <name evidence="5" type="ORF">D5F53_05540</name>
</gene>
<evidence type="ECO:0000313" key="5">
    <source>
        <dbReference type="EMBL" id="AYB42777.1"/>
    </source>
</evidence>
<name>A0A385TJY8_PAELA</name>
<evidence type="ECO:0000259" key="4">
    <source>
        <dbReference type="Pfam" id="PF01494"/>
    </source>
</evidence>
<keyword evidence="6" id="KW-1185">Reference proteome</keyword>
<dbReference type="Proteomes" id="UP000266552">
    <property type="component" value="Chromosome"/>
</dbReference>
<evidence type="ECO:0000256" key="2">
    <source>
        <dbReference type="ARBA" id="ARBA00022630"/>
    </source>
</evidence>
<evidence type="ECO:0000256" key="3">
    <source>
        <dbReference type="ARBA" id="ARBA00022827"/>
    </source>
</evidence>
<dbReference type="InterPro" id="IPR036188">
    <property type="entry name" value="FAD/NAD-bd_sf"/>
</dbReference>
<protein>
    <recommendedName>
        <fullName evidence="4">FAD-binding domain-containing protein</fullName>
    </recommendedName>
</protein>
<feature type="domain" description="FAD-binding" evidence="4">
    <location>
        <begin position="16"/>
        <end position="370"/>
    </location>
</feature>
<dbReference type="KEGG" id="plw:D5F53_05540"/>
<dbReference type="PRINTS" id="PR00420">
    <property type="entry name" value="RNGMNOXGNASE"/>
</dbReference>
<dbReference type="AlphaFoldDB" id="A0A385TJY8"/>
<dbReference type="GO" id="GO:0071949">
    <property type="term" value="F:FAD binding"/>
    <property type="evidence" value="ECO:0007669"/>
    <property type="project" value="InterPro"/>
</dbReference>
<dbReference type="Pfam" id="PF21274">
    <property type="entry name" value="Rng_hyd_C"/>
    <property type="match status" value="1"/>
</dbReference>
<dbReference type="Gene3D" id="3.30.9.10">
    <property type="entry name" value="D-Amino Acid Oxidase, subunit A, domain 2"/>
    <property type="match status" value="1"/>
</dbReference>
<evidence type="ECO:0000256" key="1">
    <source>
        <dbReference type="ARBA" id="ARBA00001974"/>
    </source>
</evidence>
<reference evidence="5 6" key="1">
    <citation type="submission" date="2018-09" db="EMBL/GenBank/DDBJ databases">
        <title>Genome Sequence of Paenibacillus lautus Strain E7593-69, Azo Dye-Degrading Bacteria, Isolated from Commercial Tattoo Inks.</title>
        <authorList>
            <person name="Nho S.W."/>
            <person name="Kim S.-J."/>
            <person name="Kweon O."/>
            <person name="Cerniglia C.E."/>
        </authorList>
    </citation>
    <scope>NUCLEOTIDE SEQUENCE [LARGE SCALE GENOMIC DNA]</scope>
    <source>
        <strain evidence="5 6">E7593-69</strain>
    </source>
</reference>
<dbReference type="InterPro" id="IPR002938">
    <property type="entry name" value="FAD-bd"/>
</dbReference>
<dbReference type="Gene3D" id="3.40.30.120">
    <property type="match status" value="1"/>
</dbReference>
<dbReference type="GO" id="GO:0016709">
    <property type="term" value="F:oxidoreductase activity, acting on paired donors, with incorporation or reduction of molecular oxygen, NAD(P)H as one donor, and incorporation of one atom of oxygen"/>
    <property type="evidence" value="ECO:0007669"/>
    <property type="project" value="UniProtKB-ARBA"/>
</dbReference>
<organism evidence="5 6">
    <name type="scientific">Paenibacillus lautus</name>
    <name type="common">Bacillus lautus</name>
    <dbReference type="NCBI Taxonomy" id="1401"/>
    <lineage>
        <taxon>Bacteria</taxon>
        <taxon>Bacillati</taxon>
        <taxon>Bacillota</taxon>
        <taxon>Bacilli</taxon>
        <taxon>Bacillales</taxon>
        <taxon>Paenibacillaceae</taxon>
        <taxon>Paenibacillus</taxon>
    </lineage>
</organism>
<comment type="cofactor">
    <cofactor evidence="1">
        <name>FAD</name>
        <dbReference type="ChEBI" id="CHEBI:57692"/>
    </cofactor>
</comment>
<dbReference type="PANTHER" id="PTHR43004:SF19">
    <property type="entry name" value="BINDING MONOOXYGENASE, PUTATIVE (JCVI)-RELATED"/>
    <property type="match status" value="1"/>
</dbReference>
<dbReference type="SUPFAM" id="SSF51905">
    <property type="entry name" value="FAD/NAD(P)-binding domain"/>
    <property type="match status" value="1"/>
</dbReference>
<accession>A0A385TJY8</accession>
<sequence length="546" mass="60180">MVIMNPLNSTTIDETVPVLIVGGSLVGLSLSLFLAKQGIKSIVVERHPGTAIHPRVSSLTARTMEIFRSAGVEEEIRHEEPPFPREFGIMFVESLAGEVFENLMEDMSAYFTDASPVEGNGIAQDLLEPVLRMKAEQAGADLQYNTEMIGFEADEHGISATIRDRTNGKTRQIRSEYMVGADGGKSGIRAALGIGQHGEGTLFHLISVIFEADIHDLFKNQNAHMCFFANEDASGSLVLYPGTNRRPHVYRLDVIYDPEEETIDDYPEERCIALVRAAIGIPDIPVKFKKVLTWEMAARVADRFQQDRIFIVGDAARVQPPSGGLGGNTGIAEAHNLAWKLAAVLRGEAGEDLLATYDMERRPIADYTVEQVVMLSQQREHEGTDGITVNTLHVNMGYRYPDGAFIPEGDGQNLPLVQQPESWTGQPGSRAAHVVLERNGQRLSSIDLFGSRFVLLVGSDRKNWVEAAKHVKDTLRFPIDIYQVDGHNADFNNPGNDFLDAYGITSTGAVLVRPDGYIGWRKPGTGENKGEMEKMLTNALSTILFR</sequence>
<evidence type="ECO:0000313" key="6">
    <source>
        <dbReference type="Proteomes" id="UP000266552"/>
    </source>
</evidence>
<keyword evidence="3" id="KW-0274">FAD</keyword>
<proteinExistence type="predicted"/>
<dbReference type="PANTHER" id="PTHR43004">
    <property type="entry name" value="TRK SYSTEM POTASSIUM UPTAKE PROTEIN"/>
    <property type="match status" value="1"/>
</dbReference>
<dbReference type="Gene3D" id="3.50.50.60">
    <property type="entry name" value="FAD/NAD(P)-binding domain"/>
    <property type="match status" value="1"/>
</dbReference>
<dbReference type="EMBL" id="CP032412">
    <property type="protein sequence ID" value="AYB42777.1"/>
    <property type="molecule type" value="Genomic_DNA"/>
</dbReference>